<reference evidence="1 2" key="1">
    <citation type="submission" date="2020-02" db="EMBL/GenBank/DDBJ databases">
        <authorList>
            <person name="Ferguson B K."/>
        </authorList>
    </citation>
    <scope>NUCLEOTIDE SEQUENCE [LARGE SCALE GENOMIC DNA]</scope>
</reference>
<proteinExistence type="predicted"/>
<organism evidence="1 2">
    <name type="scientific">Nesidiocoris tenuis</name>
    <dbReference type="NCBI Taxonomy" id="355587"/>
    <lineage>
        <taxon>Eukaryota</taxon>
        <taxon>Metazoa</taxon>
        <taxon>Ecdysozoa</taxon>
        <taxon>Arthropoda</taxon>
        <taxon>Hexapoda</taxon>
        <taxon>Insecta</taxon>
        <taxon>Pterygota</taxon>
        <taxon>Neoptera</taxon>
        <taxon>Paraneoptera</taxon>
        <taxon>Hemiptera</taxon>
        <taxon>Heteroptera</taxon>
        <taxon>Panheteroptera</taxon>
        <taxon>Cimicomorpha</taxon>
        <taxon>Miridae</taxon>
        <taxon>Dicyphina</taxon>
        <taxon>Nesidiocoris</taxon>
    </lineage>
</organism>
<dbReference type="Proteomes" id="UP000479000">
    <property type="component" value="Unassembled WGS sequence"/>
</dbReference>
<evidence type="ECO:0000313" key="1">
    <source>
        <dbReference type="EMBL" id="CAA9998050.1"/>
    </source>
</evidence>
<keyword evidence="2" id="KW-1185">Reference proteome</keyword>
<dbReference type="AlphaFoldDB" id="A0A6H5G5P3"/>
<protein>
    <submittedName>
        <fullName evidence="1">Uncharacterized protein</fullName>
    </submittedName>
</protein>
<feature type="non-terminal residue" evidence="1">
    <location>
        <position position="61"/>
    </location>
</feature>
<evidence type="ECO:0000313" key="2">
    <source>
        <dbReference type="Proteomes" id="UP000479000"/>
    </source>
</evidence>
<name>A0A6H5G5P3_9HEMI</name>
<accession>A0A6H5G5P3</accession>
<gene>
    <name evidence="1" type="ORF">NTEN_LOCUS4344</name>
</gene>
<dbReference type="EMBL" id="CADCXU010006489">
    <property type="protein sequence ID" value="CAA9998050.1"/>
    <property type="molecule type" value="Genomic_DNA"/>
</dbReference>
<sequence>MLKPAESLLNKRLKIMMCCKNGEILYFMSFIAGHLQTCESCRIVLCSCKPGHLQCAKFFKK</sequence>